<dbReference type="Proteomes" id="UP000235392">
    <property type="component" value="Unassembled WGS sequence"/>
</dbReference>
<reference evidence="3 4" key="1">
    <citation type="submission" date="2017-11" db="EMBL/GenBank/DDBJ databases">
        <title>De novo assembly and phasing of dikaryotic genomes from two isolates of Puccinia coronata f. sp. avenae, the causal agent of oat crown rust.</title>
        <authorList>
            <person name="Miller M.E."/>
            <person name="Zhang Y."/>
            <person name="Omidvar V."/>
            <person name="Sperschneider J."/>
            <person name="Schwessinger B."/>
            <person name="Raley C."/>
            <person name="Palmer J.M."/>
            <person name="Garnica D."/>
            <person name="Upadhyaya N."/>
            <person name="Rathjen J."/>
            <person name="Taylor J.M."/>
            <person name="Park R.F."/>
            <person name="Dodds P.N."/>
            <person name="Hirsch C.D."/>
            <person name="Kianian S.F."/>
            <person name="Figueroa M."/>
        </authorList>
    </citation>
    <scope>NUCLEOTIDE SEQUENCE [LARGE SCALE GENOMIC DNA]</scope>
    <source>
        <strain evidence="1">12NC29</strain>
        <strain evidence="2">12SD80</strain>
    </source>
</reference>
<evidence type="ECO:0000313" key="3">
    <source>
        <dbReference type="Proteomes" id="UP000235388"/>
    </source>
</evidence>
<gene>
    <name evidence="1" type="ORF">PCANC_28025</name>
    <name evidence="2" type="ORF">PCASD_14590</name>
</gene>
<sequence length="141" mass="16309">MSTPRSAAQKLVQIQAQLKQVQAAWPLDPLRRNQPELQISSAISKAIDRVFSNSYKHDRRPLVATTTTPEERDKATFQGAQRMLASLQNLSDGSISRKYPFPESMRHPASFPRHYEELNEGVERATRGESLPWYRRWIRFT</sequence>
<dbReference type="EMBL" id="PGCJ01001312">
    <property type="protein sequence ID" value="PLW06494.1"/>
    <property type="molecule type" value="Genomic_DNA"/>
</dbReference>
<dbReference type="Pfam" id="PF20180">
    <property type="entry name" value="UQCC2_CBP6"/>
    <property type="match status" value="1"/>
</dbReference>
<organism evidence="1 3">
    <name type="scientific">Puccinia coronata f. sp. avenae</name>
    <dbReference type="NCBI Taxonomy" id="200324"/>
    <lineage>
        <taxon>Eukaryota</taxon>
        <taxon>Fungi</taxon>
        <taxon>Dikarya</taxon>
        <taxon>Basidiomycota</taxon>
        <taxon>Pucciniomycotina</taxon>
        <taxon>Pucciniomycetes</taxon>
        <taxon>Pucciniales</taxon>
        <taxon>Pucciniaceae</taxon>
        <taxon>Puccinia</taxon>
    </lineage>
</organism>
<accession>A0A2N5RZX1</accession>
<name>A0A2N5RZX1_9BASI</name>
<proteinExistence type="predicted"/>
<dbReference type="AlphaFoldDB" id="A0A2N5RZX1"/>
<dbReference type="OrthoDB" id="2107880at2759"/>
<dbReference type="STRING" id="200324.A0A2N5RZX1"/>
<comment type="caution">
    <text evidence="1">The sequence shown here is derived from an EMBL/GenBank/DDBJ whole genome shotgun (WGS) entry which is preliminary data.</text>
</comment>
<evidence type="ECO:0000313" key="2">
    <source>
        <dbReference type="EMBL" id="PLW22837.1"/>
    </source>
</evidence>
<evidence type="ECO:0000313" key="4">
    <source>
        <dbReference type="Proteomes" id="UP000235392"/>
    </source>
</evidence>
<keyword evidence="3" id="KW-1185">Reference proteome</keyword>
<protein>
    <submittedName>
        <fullName evidence="1">Uncharacterized protein</fullName>
    </submittedName>
</protein>
<dbReference type="Proteomes" id="UP000235388">
    <property type="component" value="Unassembled WGS sequence"/>
</dbReference>
<dbReference type="EMBL" id="PGCI01000651">
    <property type="protein sequence ID" value="PLW22837.1"/>
    <property type="molecule type" value="Genomic_DNA"/>
</dbReference>
<evidence type="ECO:0000313" key="1">
    <source>
        <dbReference type="EMBL" id="PLW06494.1"/>
    </source>
</evidence>